<reference evidence="1 2" key="1">
    <citation type="submission" date="2018-06" db="EMBL/GenBank/DDBJ databases">
        <authorList>
            <consortium name="Pathogen Informatics"/>
            <person name="Doyle S."/>
        </authorList>
    </citation>
    <scope>NUCLEOTIDE SEQUENCE [LARGE SCALE GENOMIC DNA]</scope>
    <source>
        <strain evidence="1 2">NCTC12151</strain>
    </source>
</reference>
<keyword evidence="2" id="KW-1185">Reference proteome</keyword>
<sequence>MALGITDNIDAVNQFWRDFVQLEPSLKGLSTRDRFDKANDVLKSYFSDIALEMSGSPEHEPMEMIFTAHGALDDFPLVMELTASAPKLQYHQVVAFRQRMGNPERFAFKMVDNAFELSAEKMSFACEPDGGQVGLFLKFDFDVPYDMRNRVQNMAYIALDHILGEYDFAVKIGFVEFDASEEEQQNLVWLPLGQLPTVFDRFWRDVSGYTGVFPVGEGRSWSGLRAETDAGEILITVHDSAKAVAMRADLSWATTLRVNVVESELEAVQEVQDEIDAYLESRREGIMAYSLLEAPFREAVYYSGDAAKTEQLIRLALQRAGIEQYDLSSEFDPSWQQYFSYAVHVRRDA</sequence>
<name>A0A2X4UJT8_9GAMM</name>
<accession>A0A2X4UJT8</accession>
<dbReference type="RefSeq" id="WP_111740119.1">
    <property type="nucleotide sequence ID" value="NZ_LR698987.1"/>
</dbReference>
<protein>
    <submittedName>
        <fullName evidence="1">Uncharacterized protein</fullName>
    </submittedName>
</protein>
<proteinExistence type="predicted"/>
<evidence type="ECO:0000313" key="2">
    <source>
        <dbReference type="Proteomes" id="UP000249005"/>
    </source>
</evidence>
<organism evidence="1 2">
    <name type="scientific">Leminorella richardii</name>
    <dbReference type="NCBI Taxonomy" id="158841"/>
    <lineage>
        <taxon>Bacteria</taxon>
        <taxon>Pseudomonadati</taxon>
        <taxon>Pseudomonadota</taxon>
        <taxon>Gammaproteobacteria</taxon>
        <taxon>Enterobacterales</taxon>
        <taxon>Budviciaceae</taxon>
        <taxon>Leminorella</taxon>
    </lineage>
</organism>
<evidence type="ECO:0000313" key="1">
    <source>
        <dbReference type="EMBL" id="SQI40147.1"/>
    </source>
</evidence>
<gene>
    <name evidence="1" type="ORF">NCTC12151_01562</name>
</gene>
<dbReference type="EMBL" id="LS483470">
    <property type="protein sequence ID" value="SQI40147.1"/>
    <property type="molecule type" value="Genomic_DNA"/>
</dbReference>
<dbReference type="OrthoDB" id="9807753at2"/>
<dbReference type="Proteomes" id="UP000249005">
    <property type="component" value="Chromosome 1"/>
</dbReference>
<dbReference type="AlphaFoldDB" id="A0A2X4UJT8"/>
<dbReference type="KEGG" id="lri:NCTC12151_01562"/>